<dbReference type="RefSeq" id="WP_076482854.1">
    <property type="nucleotide sequence ID" value="NZ_FTNT01000016.1"/>
</dbReference>
<evidence type="ECO:0000313" key="1">
    <source>
        <dbReference type="EMBL" id="SIS23144.1"/>
    </source>
</evidence>
<protein>
    <submittedName>
        <fullName evidence="1">Uncharacterized protein</fullName>
    </submittedName>
</protein>
<dbReference type="AlphaFoldDB" id="A0A1N7HE30"/>
<dbReference type="Proteomes" id="UP000186218">
    <property type="component" value="Unassembled WGS sequence"/>
</dbReference>
<dbReference type="OrthoDB" id="4377824at2"/>
<sequence>MTDTITGRVAYGHETPEYREKLAHDLHIDGGLPLTVVADTLELDTTSEARRLVDAYIARTDAAAAARQPGLFD</sequence>
<proteinExistence type="predicted"/>
<dbReference type="EMBL" id="FTNT01000016">
    <property type="protein sequence ID" value="SIS23144.1"/>
    <property type="molecule type" value="Genomic_DNA"/>
</dbReference>
<organism evidence="1 2">
    <name type="scientific">Williamsia sterculiae</name>
    <dbReference type="NCBI Taxonomy" id="1344003"/>
    <lineage>
        <taxon>Bacteria</taxon>
        <taxon>Bacillati</taxon>
        <taxon>Actinomycetota</taxon>
        <taxon>Actinomycetes</taxon>
        <taxon>Mycobacteriales</taxon>
        <taxon>Nocardiaceae</taxon>
        <taxon>Williamsia</taxon>
    </lineage>
</organism>
<accession>A0A1N7HE30</accession>
<name>A0A1N7HE30_9NOCA</name>
<reference evidence="1 2" key="1">
    <citation type="submission" date="2017-01" db="EMBL/GenBank/DDBJ databases">
        <authorList>
            <person name="Mah S.A."/>
            <person name="Swanson W.J."/>
            <person name="Moy G.W."/>
            <person name="Vacquier V.D."/>
        </authorList>
    </citation>
    <scope>NUCLEOTIDE SEQUENCE [LARGE SCALE GENOMIC DNA]</scope>
    <source>
        <strain evidence="1 2">CPCC 203464</strain>
    </source>
</reference>
<gene>
    <name evidence="1" type="ORF">SAMN05445060_4064</name>
</gene>
<keyword evidence="2" id="KW-1185">Reference proteome</keyword>
<evidence type="ECO:0000313" key="2">
    <source>
        <dbReference type="Proteomes" id="UP000186218"/>
    </source>
</evidence>
<dbReference type="STRING" id="1344003.SAMN05445060_4064"/>